<evidence type="ECO:0000313" key="1">
    <source>
        <dbReference type="EMBL" id="KAJ9126672.1"/>
    </source>
</evidence>
<comment type="caution">
    <text evidence="1">The sequence shown here is derived from an EMBL/GenBank/DDBJ whole genome shotgun (WGS) entry which is preliminary data.</text>
</comment>
<keyword evidence="2" id="KW-1185">Reference proteome</keyword>
<evidence type="ECO:0000313" key="2">
    <source>
        <dbReference type="Proteomes" id="UP001234202"/>
    </source>
</evidence>
<proteinExistence type="predicted"/>
<accession>A0ACC2XTV2</accession>
<gene>
    <name evidence="1" type="ORF">QFC24_001702</name>
</gene>
<protein>
    <submittedName>
        <fullName evidence="1">Uncharacterized protein</fullName>
    </submittedName>
</protein>
<dbReference type="Proteomes" id="UP001234202">
    <property type="component" value="Unassembled WGS sequence"/>
</dbReference>
<sequence length="275" mass="30231">MPRSLVGTSRTYEGPPRELLLANIALQTDLTNQLCSSLADAALPNYNSRTPRLVSRSQPDYDAILSIYQDLVDATDEQARLLEYARKYQERKRRLQWRRKQVLERENAIRGVLIELDKDRAELGELVKNGEQVVTRMKIADRAQFSVDELLAYAQNLASTTSRPPSLDPPAPLLAAEMLYPVESIMQSGKLAALARGDVIGILGDTQVIGTAKDQPGPQTSQIAAVETRETSTEHPPAQSQGLSEPVNASAVATGMIQPIHAPFKLDLSDSEDDD</sequence>
<reference evidence="1" key="1">
    <citation type="submission" date="2023-04" db="EMBL/GenBank/DDBJ databases">
        <title>Draft Genome sequencing of Naganishia species isolated from polar environments using Oxford Nanopore Technology.</title>
        <authorList>
            <person name="Leo P."/>
            <person name="Venkateswaran K."/>
        </authorList>
    </citation>
    <scope>NUCLEOTIDE SEQUENCE</scope>
    <source>
        <strain evidence="1">DBVPG 5303</strain>
    </source>
</reference>
<dbReference type="EMBL" id="JASBWV010000004">
    <property type="protein sequence ID" value="KAJ9126672.1"/>
    <property type="molecule type" value="Genomic_DNA"/>
</dbReference>
<organism evidence="1 2">
    <name type="scientific">Naganishia onofrii</name>
    <dbReference type="NCBI Taxonomy" id="1851511"/>
    <lineage>
        <taxon>Eukaryota</taxon>
        <taxon>Fungi</taxon>
        <taxon>Dikarya</taxon>
        <taxon>Basidiomycota</taxon>
        <taxon>Agaricomycotina</taxon>
        <taxon>Tremellomycetes</taxon>
        <taxon>Filobasidiales</taxon>
        <taxon>Filobasidiaceae</taxon>
        <taxon>Naganishia</taxon>
    </lineage>
</organism>
<name>A0ACC2XTV2_9TREE</name>